<dbReference type="Gene3D" id="1.20.120.1240">
    <property type="entry name" value="Dynamin, middle domain"/>
    <property type="match status" value="1"/>
</dbReference>
<dbReference type="GO" id="GO:0008017">
    <property type="term" value="F:microtubule binding"/>
    <property type="evidence" value="ECO:0007669"/>
    <property type="project" value="TreeGrafter"/>
</dbReference>
<dbReference type="GO" id="GO:0006897">
    <property type="term" value="P:endocytosis"/>
    <property type="evidence" value="ECO:0007669"/>
    <property type="project" value="TreeGrafter"/>
</dbReference>
<dbReference type="Pfam" id="PF00350">
    <property type="entry name" value="Dynamin_N"/>
    <property type="match status" value="1"/>
</dbReference>
<dbReference type="GO" id="GO:0003924">
    <property type="term" value="F:GTPase activity"/>
    <property type="evidence" value="ECO:0007669"/>
    <property type="project" value="InterPro"/>
</dbReference>
<keyword evidence="7" id="KW-1185">Reference proteome</keyword>
<dbReference type="STRING" id="685588.A0A067SSW6"/>
<evidence type="ECO:0000256" key="2">
    <source>
        <dbReference type="ARBA" id="ARBA00023134"/>
    </source>
</evidence>
<feature type="domain" description="Dynamin-type G" evidence="5">
    <location>
        <begin position="82"/>
        <end position="391"/>
    </location>
</feature>
<evidence type="ECO:0000256" key="1">
    <source>
        <dbReference type="ARBA" id="ARBA00022741"/>
    </source>
</evidence>
<proteinExistence type="predicted"/>
<dbReference type="GO" id="GO:0005739">
    <property type="term" value="C:mitochondrion"/>
    <property type="evidence" value="ECO:0007669"/>
    <property type="project" value="TreeGrafter"/>
</dbReference>
<feature type="region of interest" description="Disordered" evidence="3">
    <location>
        <begin position="28"/>
        <end position="59"/>
    </location>
</feature>
<feature type="compositionally biased region" description="Acidic residues" evidence="3">
    <location>
        <begin position="500"/>
        <end position="518"/>
    </location>
</feature>
<dbReference type="AlphaFoldDB" id="A0A067SSW6"/>
<evidence type="ECO:0000256" key="3">
    <source>
        <dbReference type="SAM" id="MobiDB-lite"/>
    </source>
</evidence>
<dbReference type="InterPro" id="IPR001401">
    <property type="entry name" value="Dynamin_GTPase"/>
</dbReference>
<dbReference type="OrthoDB" id="5061070at2759"/>
<dbReference type="PANTHER" id="PTHR11566">
    <property type="entry name" value="DYNAMIN"/>
    <property type="match status" value="1"/>
</dbReference>
<dbReference type="SUPFAM" id="SSF52540">
    <property type="entry name" value="P-loop containing nucleoside triphosphate hydrolases"/>
    <property type="match status" value="1"/>
</dbReference>
<dbReference type="CDD" id="cd08771">
    <property type="entry name" value="DLP_1"/>
    <property type="match status" value="1"/>
</dbReference>
<dbReference type="SMART" id="SM00053">
    <property type="entry name" value="DYNc"/>
    <property type="match status" value="1"/>
</dbReference>
<evidence type="ECO:0000259" key="5">
    <source>
        <dbReference type="PROSITE" id="PS51718"/>
    </source>
</evidence>
<evidence type="ECO:0000313" key="6">
    <source>
        <dbReference type="EMBL" id="KDR69883.1"/>
    </source>
</evidence>
<dbReference type="InterPro" id="IPR045063">
    <property type="entry name" value="Dynamin_N"/>
</dbReference>
<dbReference type="EMBL" id="KL142400">
    <property type="protein sequence ID" value="KDR69883.1"/>
    <property type="molecule type" value="Genomic_DNA"/>
</dbReference>
<dbReference type="Proteomes" id="UP000027222">
    <property type="component" value="Unassembled WGS sequence"/>
</dbReference>
<dbReference type="Pfam" id="PF02212">
    <property type="entry name" value="GED"/>
    <property type="match status" value="1"/>
</dbReference>
<dbReference type="PROSITE" id="PS51388">
    <property type="entry name" value="GED"/>
    <property type="match status" value="1"/>
</dbReference>
<sequence length="836" mass="92296">MFDTPSDSGMSISDGDLSGLKAITLTSDIETGSPEGPSLPNTSTPSMADDSGVGLSNPQLSHGRRKMLDLVNKLHSTGVQVDIDLPQIAVIGSQSAGKSSLIESISGITLPRAAGTCTRCPTECRLSRSDSPWQCIVSLRFITDADGQPLGQARNERFGPIIYSKSEVEARIRRAQRAILNPTKPSILFLEGDDDDVQYDSQLSFSLNSVTLQISGPDVADLSFCDLPAIVILQFSSRGSGNDIALVESLVTAYIKKPSCIILLTVACETDFENQGAHRLAKHYDPDGKRTIGVLTKPDRIPVGEESNWLPFIRNEKESLENNWFCVKQPSSNDLKANITWSQARQMENDFFSSKSPWCDLEGMYQKYLRTSNLVERLSSVLSDLISKRLPQIQDELERSIIATRGLLAQLPRAPSSDPRSEISTLLHQFTSDLLHHVQGVPDDADSVFGSGIGLIQAIRPAQDRFRKAIRATAPNFRPFKRDDAGKKHLPRAAFLRSEEGDEEEGEASGSEDEDEESDRAVSVPPFGGARGKKRKSPTIDAIYIDEVLDRAQRARTRELPGHYPFVVQKTFIDSIIKQWHAPAQVLCKMVHATILDHVKGLVKKHFGEFGQGHLEQRVRSIIQQHLKQCLERAEERISWLMQLEDLPFSLNNHYLADYKSKFLSHFRGARESYQRPDAVAAIKEYNMRVPASTPALAKSTRDLSTQPTGVARVLAGLAEIGMSGVTAHDLPKLLPPDPMEPALIIMADVRAYFQVAYKRFADNVPLAIDLDLVRGVEKGVLQGLYANLGVNGLDGHRICTELAQESPQVADRRLDLQKKLERLEIASGELLSIGA</sequence>
<dbReference type="InterPro" id="IPR020850">
    <property type="entry name" value="GED_dom"/>
</dbReference>
<dbReference type="PRINTS" id="PR00195">
    <property type="entry name" value="DYNAMIN"/>
</dbReference>
<evidence type="ECO:0008006" key="8">
    <source>
        <dbReference type="Google" id="ProtNLM"/>
    </source>
</evidence>
<protein>
    <recommendedName>
        <fullName evidence="8">GED domain-containing protein</fullName>
    </recommendedName>
</protein>
<feature type="domain" description="GED" evidence="4">
    <location>
        <begin position="743"/>
        <end position="836"/>
    </location>
</feature>
<evidence type="ECO:0000313" key="7">
    <source>
        <dbReference type="Proteomes" id="UP000027222"/>
    </source>
</evidence>
<dbReference type="GO" id="GO:0016559">
    <property type="term" value="P:peroxisome fission"/>
    <property type="evidence" value="ECO:0007669"/>
    <property type="project" value="TreeGrafter"/>
</dbReference>
<keyword evidence="2" id="KW-0342">GTP-binding</keyword>
<dbReference type="GO" id="GO:0016020">
    <property type="term" value="C:membrane"/>
    <property type="evidence" value="ECO:0007669"/>
    <property type="project" value="TreeGrafter"/>
</dbReference>
<dbReference type="HOGENOM" id="CLU_008964_4_1_1"/>
<reference evidence="7" key="1">
    <citation type="journal article" date="2014" name="Proc. Natl. Acad. Sci. U.S.A.">
        <title>Extensive sampling of basidiomycete genomes demonstrates inadequacy of the white-rot/brown-rot paradigm for wood decay fungi.</title>
        <authorList>
            <person name="Riley R."/>
            <person name="Salamov A.A."/>
            <person name="Brown D.W."/>
            <person name="Nagy L.G."/>
            <person name="Floudas D."/>
            <person name="Held B.W."/>
            <person name="Levasseur A."/>
            <person name="Lombard V."/>
            <person name="Morin E."/>
            <person name="Otillar R."/>
            <person name="Lindquist E.A."/>
            <person name="Sun H."/>
            <person name="LaButti K.M."/>
            <person name="Schmutz J."/>
            <person name="Jabbour D."/>
            <person name="Luo H."/>
            <person name="Baker S.E."/>
            <person name="Pisabarro A.G."/>
            <person name="Walton J.D."/>
            <person name="Blanchette R.A."/>
            <person name="Henrissat B."/>
            <person name="Martin F."/>
            <person name="Cullen D."/>
            <person name="Hibbett D.S."/>
            <person name="Grigoriev I.V."/>
        </authorList>
    </citation>
    <scope>NUCLEOTIDE SEQUENCE [LARGE SCALE GENOMIC DNA]</scope>
    <source>
        <strain evidence="7">CBS 339.88</strain>
    </source>
</reference>
<dbReference type="InterPro" id="IPR000375">
    <property type="entry name" value="Dynamin_stalk"/>
</dbReference>
<dbReference type="PROSITE" id="PS51718">
    <property type="entry name" value="G_DYNAMIN_2"/>
    <property type="match status" value="1"/>
</dbReference>
<dbReference type="InterPro" id="IPR027417">
    <property type="entry name" value="P-loop_NTPase"/>
</dbReference>
<name>A0A067SSW6_GALM3</name>
<dbReference type="PANTHER" id="PTHR11566:SF21">
    <property type="entry name" value="DYNAMIN RELATED PROTEIN 1, ISOFORM A"/>
    <property type="match status" value="1"/>
</dbReference>
<dbReference type="InterPro" id="IPR003130">
    <property type="entry name" value="GED"/>
</dbReference>
<dbReference type="GO" id="GO:0005874">
    <property type="term" value="C:microtubule"/>
    <property type="evidence" value="ECO:0007669"/>
    <property type="project" value="TreeGrafter"/>
</dbReference>
<accession>A0A067SSW6</accession>
<keyword evidence="1" id="KW-0547">Nucleotide-binding</keyword>
<feature type="region of interest" description="Disordered" evidence="3">
    <location>
        <begin position="492"/>
        <end position="535"/>
    </location>
</feature>
<dbReference type="InterPro" id="IPR030381">
    <property type="entry name" value="G_DYNAMIN_dom"/>
</dbReference>
<dbReference type="Gene3D" id="3.40.50.300">
    <property type="entry name" value="P-loop containing nucleotide triphosphate hydrolases"/>
    <property type="match status" value="1"/>
</dbReference>
<gene>
    <name evidence="6" type="ORF">GALMADRAFT_160344</name>
</gene>
<organism evidence="6 7">
    <name type="scientific">Galerina marginata (strain CBS 339.88)</name>
    <dbReference type="NCBI Taxonomy" id="685588"/>
    <lineage>
        <taxon>Eukaryota</taxon>
        <taxon>Fungi</taxon>
        <taxon>Dikarya</taxon>
        <taxon>Basidiomycota</taxon>
        <taxon>Agaricomycotina</taxon>
        <taxon>Agaricomycetes</taxon>
        <taxon>Agaricomycetidae</taxon>
        <taxon>Agaricales</taxon>
        <taxon>Agaricineae</taxon>
        <taxon>Strophariaceae</taxon>
        <taxon>Galerina</taxon>
    </lineage>
</organism>
<dbReference type="InterPro" id="IPR022812">
    <property type="entry name" value="Dynamin"/>
</dbReference>
<evidence type="ECO:0000259" key="4">
    <source>
        <dbReference type="PROSITE" id="PS51388"/>
    </source>
</evidence>
<dbReference type="GO" id="GO:0005525">
    <property type="term" value="F:GTP binding"/>
    <property type="evidence" value="ECO:0007669"/>
    <property type="project" value="InterPro"/>
</dbReference>
<dbReference type="Pfam" id="PF01031">
    <property type="entry name" value="Dynamin_M"/>
    <property type="match status" value="2"/>
</dbReference>
<dbReference type="GO" id="GO:0048312">
    <property type="term" value="P:intracellular distribution of mitochondria"/>
    <property type="evidence" value="ECO:0007669"/>
    <property type="project" value="TreeGrafter"/>
</dbReference>
<dbReference type="GO" id="GO:0000266">
    <property type="term" value="P:mitochondrial fission"/>
    <property type="evidence" value="ECO:0007669"/>
    <property type="project" value="TreeGrafter"/>
</dbReference>